<keyword evidence="3 10" id="KW-0732">Signal</keyword>
<dbReference type="Gene3D" id="3.30.300.50">
    <property type="match status" value="2"/>
</dbReference>
<protein>
    <submittedName>
        <fullName evidence="12">Streptogrisin C</fullName>
    </submittedName>
</protein>
<keyword evidence="7 9" id="KW-1015">Disulfide bond</keyword>
<dbReference type="PRINTS" id="PR00861">
    <property type="entry name" value="ALYTICPTASE"/>
</dbReference>
<comment type="caution">
    <text evidence="12">The sequence shown here is derived from an EMBL/GenBank/DDBJ whole genome shotgun (WGS) entry which is preliminary data.</text>
</comment>
<keyword evidence="13" id="KW-1185">Reference proteome</keyword>
<keyword evidence="2" id="KW-0645">Protease</keyword>
<evidence type="ECO:0000256" key="3">
    <source>
        <dbReference type="ARBA" id="ARBA00022729"/>
    </source>
</evidence>
<sequence>MTLSKIGLGRLLGAATLLVGATAAFGLPAATASAEAASPEMFSAMQRDLGLTADQARTRMAQESAAATTEQQLRASLGESFGGARFDAASGKLVVGVTRAGAAEAVRQAGALPELVAHSQQTLDTAKAALDATTLPAAVTGFYVDTTSNSVVLTVRPGQAQQGQAFVAAAGVDASLVRVVESDEQPRTLYDVVGGDAYYINNSSRCSVGFSVQGGFVSAGHCGSTGASTTGSNRVAQGTFAGSSFPGNDYSYVRVNSNWTPRGLVRNSGSTVSVAGSTEAAVGASICRSGSTTGWHCGTLQAKNQTVNYAQGTVTGLTRTSVCAEPGDSGGSYISGQQAQGVTSGGSGNCSSGGTTYYQPVNEILSVYGLRLVTG</sequence>
<keyword evidence="6" id="KW-0865">Zymogen</keyword>
<dbReference type="CDD" id="cd21112">
    <property type="entry name" value="alphaLP-like"/>
    <property type="match status" value="1"/>
</dbReference>
<dbReference type="InterPro" id="IPR043504">
    <property type="entry name" value="Peptidase_S1_PA_chymotrypsin"/>
</dbReference>
<evidence type="ECO:0000256" key="1">
    <source>
        <dbReference type="ARBA" id="ARBA00007664"/>
    </source>
</evidence>
<name>A0AAE3GG21_9PSEU</name>
<feature type="signal peptide" evidence="10">
    <location>
        <begin position="1"/>
        <end position="36"/>
    </location>
</feature>
<dbReference type="SUPFAM" id="SSF54806">
    <property type="entry name" value="Alpha-lytic protease prodomain"/>
    <property type="match status" value="1"/>
</dbReference>
<evidence type="ECO:0000256" key="10">
    <source>
        <dbReference type="SAM" id="SignalP"/>
    </source>
</evidence>
<dbReference type="Pfam" id="PF02983">
    <property type="entry name" value="Pro_Al_protease"/>
    <property type="match status" value="1"/>
</dbReference>
<dbReference type="InterPro" id="IPR004236">
    <property type="entry name" value="Pept_S1_alpha_lytic"/>
</dbReference>
<evidence type="ECO:0000256" key="9">
    <source>
        <dbReference type="PIRSR" id="PIRSR001134-2"/>
    </source>
</evidence>
<feature type="domain" description="Peptidase S1A alpha-lytic prodomain" evidence="11">
    <location>
        <begin position="118"/>
        <end position="174"/>
    </location>
</feature>
<dbReference type="Proteomes" id="UP001206128">
    <property type="component" value="Unassembled WGS sequence"/>
</dbReference>
<gene>
    <name evidence="12" type="ORF">LX83_004449</name>
</gene>
<dbReference type="GO" id="GO:0004252">
    <property type="term" value="F:serine-type endopeptidase activity"/>
    <property type="evidence" value="ECO:0007669"/>
    <property type="project" value="InterPro"/>
</dbReference>
<evidence type="ECO:0000256" key="4">
    <source>
        <dbReference type="ARBA" id="ARBA00022801"/>
    </source>
</evidence>
<dbReference type="InterPro" id="IPR037295">
    <property type="entry name" value="Alpha-lytic_protease_prodomain"/>
</dbReference>
<evidence type="ECO:0000256" key="2">
    <source>
        <dbReference type="ARBA" id="ARBA00022670"/>
    </source>
</evidence>
<organism evidence="12 13">
    <name type="scientific">Goodfellowiella coeruleoviolacea</name>
    <dbReference type="NCBI Taxonomy" id="334858"/>
    <lineage>
        <taxon>Bacteria</taxon>
        <taxon>Bacillati</taxon>
        <taxon>Actinomycetota</taxon>
        <taxon>Actinomycetes</taxon>
        <taxon>Pseudonocardiales</taxon>
        <taxon>Pseudonocardiaceae</taxon>
        <taxon>Goodfellowiella</taxon>
    </lineage>
</organism>
<feature type="disulfide bond" evidence="9">
    <location>
        <begin position="323"/>
        <end position="350"/>
    </location>
</feature>
<evidence type="ECO:0000259" key="11">
    <source>
        <dbReference type="Pfam" id="PF02983"/>
    </source>
</evidence>
<keyword evidence="4" id="KW-0378">Hydrolase</keyword>
<evidence type="ECO:0000313" key="13">
    <source>
        <dbReference type="Proteomes" id="UP001206128"/>
    </source>
</evidence>
<accession>A0AAE3GG21</accession>
<feature type="active site" description="Charge relay system" evidence="8">
    <location>
        <position position="249"/>
    </location>
</feature>
<evidence type="ECO:0000256" key="8">
    <source>
        <dbReference type="PIRSR" id="PIRSR001134-1"/>
    </source>
</evidence>
<dbReference type="InterPro" id="IPR035070">
    <property type="entry name" value="Streptogrisin_prodomain"/>
</dbReference>
<dbReference type="EMBL" id="JAMTCK010000010">
    <property type="protein sequence ID" value="MCP2167576.1"/>
    <property type="molecule type" value="Genomic_DNA"/>
</dbReference>
<feature type="active site" description="Charge relay system" evidence="8">
    <location>
        <position position="221"/>
    </location>
</feature>
<feature type="chain" id="PRO_5042117462" evidence="10">
    <location>
        <begin position="37"/>
        <end position="375"/>
    </location>
</feature>
<dbReference type="PIRSF" id="PIRSF001134">
    <property type="entry name" value="Streptogrisin"/>
    <property type="match status" value="1"/>
</dbReference>
<dbReference type="InterPro" id="IPR001316">
    <property type="entry name" value="Pept_S1A_streptogrisin"/>
</dbReference>
<proteinExistence type="inferred from homology"/>
<dbReference type="InterPro" id="IPR009003">
    <property type="entry name" value="Peptidase_S1_PA"/>
</dbReference>
<keyword evidence="5" id="KW-0720">Serine protease</keyword>
<feature type="disulfide bond" evidence="9">
    <location>
        <begin position="206"/>
        <end position="222"/>
    </location>
</feature>
<feature type="disulfide bond" evidence="9">
    <location>
        <begin position="287"/>
        <end position="297"/>
    </location>
</feature>
<evidence type="ECO:0000256" key="5">
    <source>
        <dbReference type="ARBA" id="ARBA00022825"/>
    </source>
</evidence>
<dbReference type="RefSeq" id="WP_253774587.1">
    <property type="nucleotide sequence ID" value="NZ_JAMTCK010000010.1"/>
</dbReference>
<dbReference type="GO" id="GO:0006508">
    <property type="term" value="P:proteolysis"/>
    <property type="evidence" value="ECO:0007669"/>
    <property type="project" value="UniProtKB-KW"/>
</dbReference>
<feature type="active site" description="Charge relay system" evidence="8">
    <location>
        <position position="329"/>
    </location>
</feature>
<dbReference type="SUPFAM" id="SSF50494">
    <property type="entry name" value="Trypsin-like serine proteases"/>
    <property type="match status" value="1"/>
</dbReference>
<comment type="similarity">
    <text evidence="1">Belongs to the peptidase S1 family.</text>
</comment>
<evidence type="ECO:0000313" key="12">
    <source>
        <dbReference type="EMBL" id="MCP2167576.1"/>
    </source>
</evidence>
<evidence type="ECO:0000256" key="7">
    <source>
        <dbReference type="ARBA" id="ARBA00023157"/>
    </source>
</evidence>
<dbReference type="AlphaFoldDB" id="A0AAE3GG21"/>
<evidence type="ECO:0000256" key="6">
    <source>
        <dbReference type="ARBA" id="ARBA00023145"/>
    </source>
</evidence>
<reference evidence="12" key="1">
    <citation type="submission" date="2022-06" db="EMBL/GenBank/DDBJ databases">
        <title>Genomic Encyclopedia of Archaeal and Bacterial Type Strains, Phase II (KMG-II): from individual species to whole genera.</title>
        <authorList>
            <person name="Goeker M."/>
        </authorList>
    </citation>
    <scope>NUCLEOTIDE SEQUENCE</scope>
    <source>
        <strain evidence="12">DSM 43935</strain>
    </source>
</reference>
<dbReference type="GO" id="GO:0005576">
    <property type="term" value="C:extracellular region"/>
    <property type="evidence" value="ECO:0007669"/>
    <property type="project" value="InterPro"/>
</dbReference>
<dbReference type="Gene3D" id="2.40.10.10">
    <property type="entry name" value="Trypsin-like serine proteases"/>
    <property type="match status" value="2"/>
</dbReference>